<dbReference type="OrthoDB" id="5830034at2759"/>
<dbReference type="SUPFAM" id="SSF48508">
    <property type="entry name" value="Nuclear receptor ligand-binding domain"/>
    <property type="match status" value="1"/>
</dbReference>
<organism evidence="14 15">
    <name type="scientific">Caenorhabditis auriculariae</name>
    <dbReference type="NCBI Taxonomy" id="2777116"/>
    <lineage>
        <taxon>Eukaryota</taxon>
        <taxon>Metazoa</taxon>
        <taxon>Ecdysozoa</taxon>
        <taxon>Nematoda</taxon>
        <taxon>Chromadorea</taxon>
        <taxon>Rhabditida</taxon>
        <taxon>Rhabditina</taxon>
        <taxon>Rhabditomorpha</taxon>
        <taxon>Rhabditoidea</taxon>
        <taxon>Rhabditidae</taxon>
        <taxon>Peloderinae</taxon>
        <taxon>Caenorhabditis</taxon>
    </lineage>
</organism>
<evidence type="ECO:0000256" key="4">
    <source>
        <dbReference type="ARBA" id="ARBA00022771"/>
    </source>
</evidence>
<dbReference type="PROSITE" id="PS51843">
    <property type="entry name" value="NR_LBD"/>
    <property type="match status" value="1"/>
</dbReference>
<evidence type="ECO:0000256" key="3">
    <source>
        <dbReference type="ARBA" id="ARBA00022723"/>
    </source>
</evidence>
<feature type="domain" description="Nuclear receptor" evidence="12">
    <location>
        <begin position="2"/>
        <end position="77"/>
    </location>
</feature>
<dbReference type="CDD" id="cd06960">
    <property type="entry name" value="NR_DBD_HNF4A"/>
    <property type="match status" value="1"/>
</dbReference>
<keyword evidence="10 11" id="KW-0539">Nucleus</keyword>
<dbReference type="GO" id="GO:0005634">
    <property type="term" value="C:nucleus"/>
    <property type="evidence" value="ECO:0007669"/>
    <property type="project" value="UniProtKB-SubCell"/>
</dbReference>
<dbReference type="InterPro" id="IPR049636">
    <property type="entry name" value="HNF4-like_DBD"/>
</dbReference>
<keyword evidence="8 11" id="KW-0804">Transcription</keyword>
<keyword evidence="4 11" id="KW-0863">Zinc-finger</keyword>
<evidence type="ECO:0000256" key="11">
    <source>
        <dbReference type="RuleBase" id="RU004334"/>
    </source>
</evidence>
<keyword evidence="7 11" id="KW-0238">DNA-binding</keyword>
<evidence type="ECO:0000259" key="13">
    <source>
        <dbReference type="PROSITE" id="PS51843"/>
    </source>
</evidence>
<evidence type="ECO:0000256" key="7">
    <source>
        <dbReference type="ARBA" id="ARBA00023125"/>
    </source>
</evidence>
<evidence type="ECO:0000259" key="12">
    <source>
        <dbReference type="PROSITE" id="PS51030"/>
    </source>
</evidence>
<dbReference type="SMART" id="SM00430">
    <property type="entry name" value="HOLI"/>
    <property type="match status" value="1"/>
</dbReference>
<dbReference type="PANTHER" id="PTHR46011">
    <property type="entry name" value="NUCLEAR HORMONE RECEPTOR FAMILY MEMBER NHR-86-RELATED"/>
    <property type="match status" value="1"/>
</dbReference>
<reference evidence="14" key="1">
    <citation type="submission" date="2020-10" db="EMBL/GenBank/DDBJ databases">
        <authorList>
            <person name="Kikuchi T."/>
        </authorList>
    </citation>
    <scope>NUCLEOTIDE SEQUENCE</scope>
    <source>
        <strain evidence="14">NKZ352</strain>
    </source>
</reference>
<dbReference type="InterPro" id="IPR035500">
    <property type="entry name" value="NHR-like_dom_sf"/>
</dbReference>
<dbReference type="PROSITE" id="PS00031">
    <property type="entry name" value="NUCLEAR_REC_DBD_1"/>
    <property type="match status" value="1"/>
</dbReference>
<protein>
    <submittedName>
        <fullName evidence="14">Uncharacterized protein</fullName>
    </submittedName>
</protein>
<evidence type="ECO:0000256" key="9">
    <source>
        <dbReference type="ARBA" id="ARBA00023170"/>
    </source>
</evidence>
<keyword evidence="9 11" id="KW-0675">Receptor</keyword>
<dbReference type="PRINTS" id="PR00047">
    <property type="entry name" value="STROIDFINGER"/>
</dbReference>
<dbReference type="Pfam" id="PF00105">
    <property type="entry name" value="zf-C4"/>
    <property type="match status" value="1"/>
</dbReference>
<dbReference type="GO" id="GO:0000978">
    <property type="term" value="F:RNA polymerase II cis-regulatory region sequence-specific DNA binding"/>
    <property type="evidence" value="ECO:0007669"/>
    <property type="project" value="InterPro"/>
</dbReference>
<keyword evidence="3 11" id="KW-0479">Metal-binding</keyword>
<dbReference type="GO" id="GO:0006357">
    <property type="term" value="P:regulation of transcription by RNA polymerase II"/>
    <property type="evidence" value="ECO:0007669"/>
    <property type="project" value="TreeGrafter"/>
</dbReference>
<gene>
    <name evidence="14" type="ORF">CAUJ_LOCUS2488</name>
</gene>
<dbReference type="GO" id="GO:0003700">
    <property type="term" value="F:DNA-binding transcription factor activity"/>
    <property type="evidence" value="ECO:0007669"/>
    <property type="project" value="InterPro"/>
</dbReference>
<dbReference type="AlphaFoldDB" id="A0A8S1GTI2"/>
<name>A0A8S1GTI2_9PELO</name>
<proteinExistence type="inferred from homology"/>
<accession>A0A8S1GTI2</accession>
<dbReference type="Pfam" id="PF00104">
    <property type="entry name" value="Hormone_recep"/>
    <property type="match status" value="1"/>
</dbReference>
<comment type="caution">
    <text evidence="14">The sequence shown here is derived from an EMBL/GenBank/DDBJ whole genome shotgun (WGS) entry which is preliminary data.</text>
</comment>
<keyword evidence="6 11" id="KW-0805">Transcription regulation</keyword>
<evidence type="ECO:0000313" key="14">
    <source>
        <dbReference type="EMBL" id="CAD6186569.1"/>
    </source>
</evidence>
<dbReference type="Gene3D" id="3.30.50.10">
    <property type="entry name" value="Erythroid Transcription Factor GATA-1, subunit A"/>
    <property type="match status" value="1"/>
</dbReference>
<dbReference type="SUPFAM" id="SSF57716">
    <property type="entry name" value="Glucocorticoid receptor-like (DNA-binding domain)"/>
    <property type="match status" value="1"/>
</dbReference>
<evidence type="ECO:0000256" key="6">
    <source>
        <dbReference type="ARBA" id="ARBA00023015"/>
    </source>
</evidence>
<evidence type="ECO:0000256" key="8">
    <source>
        <dbReference type="ARBA" id="ARBA00023163"/>
    </source>
</evidence>
<dbReference type="GO" id="GO:0008270">
    <property type="term" value="F:zinc ion binding"/>
    <property type="evidence" value="ECO:0007669"/>
    <property type="project" value="UniProtKB-KW"/>
</dbReference>
<sequence>MLKRCAICDDAGDGLHFSAVACRACAAFFRRSVAMGRTYSCRGATPCAVRAKARKLCRACRYSRCLAAGMKPSEVQSQKGSDSLPLVYSVGPSCPSDIPMISESTSTPILNRLNETYKQLEGIRKIFHRRPSDSLFRESQSRATNNDEMNEMYQKEATLVADFISNCFPDFSTLPSDQKIILFKNFYLAYVLLEGSYLTYASGRSDRITLPCGDYIDLVNPELFYVDLDNKEVITPAEAAKIFHPIFDFFHRSLIKPMILEKIDRFEFFFLVAIILWDQGLENMTEESQEVCRKSRESLFSEINIYYSRVRRIEEPSFRIAHILVLLPALQRCVSRYEEDVEVSLAFNFYVSEDFSKFIPANL</sequence>
<dbReference type="PANTHER" id="PTHR46011:SF32">
    <property type="entry name" value="NUCLEAR HORMONE RECEPTOR FAMILY"/>
    <property type="match status" value="1"/>
</dbReference>
<evidence type="ECO:0000313" key="15">
    <source>
        <dbReference type="Proteomes" id="UP000835052"/>
    </source>
</evidence>
<dbReference type="PROSITE" id="PS51030">
    <property type="entry name" value="NUCLEAR_REC_DBD_2"/>
    <property type="match status" value="1"/>
</dbReference>
<evidence type="ECO:0000256" key="5">
    <source>
        <dbReference type="ARBA" id="ARBA00022833"/>
    </source>
</evidence>
<keyword evidence="15" id="KW-1185">Reference proteome</keyword>
<dbReference type="InterPro" id="IPR001628">
    <property type="entry name" value="Znf_hrmn_rcpt"/>
</dbReference>
<dbReference type="Proteomes" id="UP000835052">
    <property type="component" value="Unassembled WGS sequence"/>
</dbReference>
<evidence type="ECO:0000256" key="10">
    <source>
        <dbReference type="ARBA" id="ARBA00023242"/>
    </source>
</evidence>
<feature type="domain" description="NR LBD" evidence="13">
    <location>
        <begin position="105"/>
        <end position="363"/>
    </location>
</feature>
<evidence type="ECO:0000256" key="1">
    <source>
        <dbReference type="ARBA" id="ARBA00004123"/>
    </source>
</evidence>
<keyword evidence="5 11" id="KW-0862">Zinc</keyword>
<comment type="similarity">
    <text evidence="2 11">Belongs to the nuclear hormone receptor family.</text>
</comment>
<dbReference type="SMART" id="SM00399">
    <property type="entry name" value="ZnF_C4"/>
    <property type="match status" value="1"/>
</dbReference>
<dbReference type="Gene3D" id="1.10.565.10">
    <property type="entry name" value="Retinoid X Receptor"/>
    <property type="match status" value="1"/>
</dbReference>
<comment type="subcellular location">
    <subcellularLocation>
        <location evidence="1 11">Nucleus</location>
    </subcellularLocation>
</comment>
<dbReference type="InterPro" id="IPR000536">
    <property type="entry name" value="Nucl_hrmn_rcpt_lig-bd"/>
</dbReference>
<dbReference type="InterPro" id="IPR013088">
    <property type="entry name" value="Znf_NHR/GATA"/>
</dbReference>
<evidence type="ECO:0000256" key="2">
    <source>
        <dbReference type="ARBA" id="ARBA00005993"/>
    </source>
</evidence>
<dbReference type="EMBL" id="CAJGYM010000004">
    <property type="protein sequence ID" value="CAD6186569.1"/>
    <property type="molecule type" value="Genomic_DNA"/>
</dbReference>